<evidence type="ECO:0000313" key="2">
    <source>
        <dbReference type="Proteomes" id="UP000789342"/>
    </source>
</evidence>
<protein>
    <submittedName>
        <fullName evidence="1">7995_t:CDS:1</fullName>
    </submittedName>
</protein>
<reference evidence="1" key="1">
    <citation type="submission" date="2021-06" db="EMBL/GenBank/DDBJ databases">
        <authorList>
            <person name="Kallberg Y."/>
            <person name="Tangrot J."/>
            <person name="Rosling A."/>
        </authorList>
    </citation>
    <scope>NUCLEOTIDE SEQUENCE</scope>
    <source>
        <strain evidence="1">CL551</strain>
    </source>
</reference>
<sequence length="51" mass="5443">CSCKLVFGNKKRVAFRFLCDPGGAGRDFDVARSIIKGEGIGSSVNVGVRVR</sequence>
<gene>
    <name evidence="1" type="ORF">AMORRO_LOCUS16554</name>
</gene>
<feature type="non-terminal residue" evidence="1">
    <location>
        <position position="1"/>
    </location>
</feature>
<proteinExistence type="predicted"/>
<name>A0A9N9JAI9_9GLOM</name>
<keyword evidence="2" id="KW-1185">Reference proteome</keyword>
<dbReference type="AlphaFoldDB" id="A0A9N9JAI9"/>
<comment type="caution">
    <text evidence="1">The sequence shown here is derived from an EMBL/GenBank/DDBJ whole genome shotgun (WGS) entry which is preliminary data.</text>
</comment>
<feature type="non-terminal residue" evidence="1">
    <location>
        <position position="51"/>
    </location>
</feature>
<organism evidence="1 2">
    <name type="scientific">Acaulospora morrowiae</name>
    <dbReference type="NCBI Taxonomy" id="94023"/>
    <lineage>
        <taxon>Eukaryota</taxon>
        <taxon>Fungi</taxon>
        <taxon>Fungi incertae sedis</taxon>
        <taxon>Mucoromycota</taxon>
        <taxon>Glomeromycotina</taxon>
        <taxon>Glomeromycetes</taxon>
        <taxon>Diversisporales</taxon>
        <taxon>Acaulosporaceae</taxon>
        <taxon>Acaulospora</taxon>
    </lineage>
</organism>
<accession>A0A9N9JAI9</accession>
<dbReference type="EMBL" id="CAJVPV010046275">
    <property type="protein sequence ID" value="CAG8770561.1"/>
    <property type="molecule type" value="Genomic_DNA"/>
</dbReference>
<dbReference type="Proteomes" id="UP000789342">
    <property type="component" value="Unassembled WGS sequence"/>
</dbReference>
<evidence type="ECO:0000313" key="1">
    <source>
        <dbReference type="EMBL" id="CAG8770561.1"/>
    </source>
</evidence>